<dbReference type="InterPro" id="IPR008271">
    <property type="entry name" value="Ser/Thr_kinase_AS"/>
</dbReference>
<proteinExistence type="predicted"/>
<evidence type="ECO:0000259" key="7">
    <source>
        <dbReference type="PROSITE" id="PS50011"/>
    </source>
</evidence>
<keyword evidence="2" id="KW-0808">Transferase</keyword>
<evidence type="ECO:0000313" key="8">
    <source>
        <dbReference type="EMBL" id="CAK0817612.1"/>
    </source>
</evidence>
<name>A0ABN9RIN3_9DINO</name>
<feature type="domain" description="Protein kinase" evidence="7">
    <location>
        <begin position="34"/>
        <end position="271"/>
    </location>
</feature>
<dbReference type="Pfam" id="PF00069">
    <property type="entry name" value="Pkinase"/>
    <property type="match status" value="1"/>
</dbReference>
<keyword evidence="3" id="KW-0547">Nucleotide-binding</keyword>
<accession>A0ABN9RIN3</accession>
<keyword evidence="5" id="KW-0067">ATP-binding</keyword>
<evidence type="ECO:0000256" key="5">
    <source>
        <dbReference type="ARBA" id="ARBA00022840"/>
    </source>
</evidence>
<feature type="compositionally biased region" description="Gly residues" evidence="6">
    <location>
        <begin position="248"/>
        <end position="271"/>
    </location>
</feature>
<reference evidence="8" key="1">
    <citation type="submission" date="2023-10" db="EMBL/GenBank/DDBJ databases">
        <authorList>
            <person name="Chen Y."/>
            <person name="Shah S."/>
            <person name="Dougan E. K."/>
            <person name="Thang M."/>
            <person name="Chan C."/>
        </authorList>
    </citation>
    <scope>NUCLEOTIDE SEQUENCE [LARGE SCALE GENOMIC DNA]</scope>
</reference>
<feature type="region of interest" description="Disordered" evidence="6">
    <location>
        <begin position="1"/>
        <end position="23"/>
    </location>
</feature>
<dbReference type="InterPro" id="IPR050205">
    <property type="entry name" value="CDPK_Ser/Thr_kinases"/>
</dbReference>
<gene>
    <name evidence="8" type="ORF">PCOR1329_LOCUS20171</name>
</gene>
<keyword evidence="9" id="KW-1185">Reference proteome</keyword>
<dbReference type="EMBL" id="CAUYUJ010006516">
    <property type="protein sequence ID" value="CAK0817612.1"/>
    <property type="molecule type" value="Genomic_DNA"/>
</dbReference>
<evidence type="ECO:0000256" key="3">
    <source>
        <dbReference type="ARBA" id="ARBA00022741"/>
    </source>
</evidence>
<evidence type="ECO:0000256" key="2">
    <source>
        <dbReference type="ARBA" id="ARBA00022679"/>
    </source>
</evidence>
<dbReference type="Proteomes" id="UP001189429">
    <property type="component" value="Unassembled WGS sequence"/>
</dbReference>
<sequence length="271" mass="29168">MGACAGKTHVGSKCSTSGEDSADTGGEITDFYELCDEKLGEALSFGSVCRGRHRRTGAERAVKRTAKARGKAATCWHREAAIMEKLEHPNIVRLHETFEDDGSFYLVMDLCEGGELYERLLDAENFVEDEAAGLMQQIFRAICYMHGRHVCHRDLKTQNFLFLDRGPISQNVVKVIDFGISCQFEPGEVLTTKVGTPYFVAPEVLNGMYGHLSDLWSCGVIPEACAPPRRHRESIASAATGQGCLSRGSGGGQSEGGGWGGGGGGGEEGRG</sequence>
<evidence type="ECO:0000256" key="6">
    <source>
        <dbReference type="SAM" id="MobiDB-lite"/>
    </source>
</evidence>
<dbReference type="Gene3D" id="1.10.510.10">
    <property type="entry name" value="Transferase(Phosphotransferase) domain 1"/>
    <property type="match status" value="1"/>
</dbReference>
<dbReference type="SUPFAM" id="SSF56112">
    <property type="entry name" value="Protein kinase-like (PK-like)"/>
    <property type="match status" value="1"/>
</dbReference>
<evidence type="ECO:0000256" key="1">
    <source>
        <dbReference type="ARBA" id="ARBA00022527"/>
    </source>
</evidence>
<dbReference type="PANTHER" id="PTHR24349">
    <property type="entry name" value="SERINE/THREONINE-PROTEIN KINASE"/>
    <property type="match status" value="1"/>
</dbReference>
<dbReference type="InterPro" id="IPR000719">
    <property type="entry name" value="Prot_kinase_dom"/>
</dbReference>
<dbReference type="InterPro" id="IPR011009">
    <property type="entry name" value="Kinase-like_dom_sf"/>
</dbReference>
<dbReference type="SMART" id="SM00220">
    <property type="entry name" value="S_TKc"/>
    <property type="match status" value="1"/>
</dbReference>
<evidence type="ECO:0000313" key="9">
    <source>
        <dbReference type="Proteomes" id="UP001189429"/>
    </source>
</evidence>
<keyword evidence="1" id="KW-0723">Serine/threonine-protein kinase</keyword>
<dbReference type="PROSITE" id="PS00108">
    <property type="entry name" value="PROTEIN_KINASE_ST"/>
    <property type="match status" value="1"/>
</dbReference>
<protein>
    <recommendedName>
        <fullName evidence="7">Protein kinase domain-containing protein</fullName>
    </recommendedName>
</protein>
<feature type="region of interest" description="Disordered" evidence="6">
    <location>
        <begin position="241"/>
        <end position="271"/>
    </location>
</feature>
<keyword evidence="4" id="KW-0418">Kinase</keyword>
<organism evidence="8 9">
    <name type="scientific">Prorocentrum cordatum</name>
    <dbReference type="NCBI Taxonomy" id="2364126"/>
    <lineage>
        <taxon>Eukaryota</taxon>
        <taxon>Sar</taxon>
        <taxon>Alveolata</taxon>
        <taxon>Dinophyceae</taxon>
        <taxon>Prorocentrales</taxon>
        <taxon>Prorocentraceae</taxon>
        <taxon>Prorocentrum</taxon>
    </lineage>
</organism>
<comment type="caution">
    <text evidence="8">The sequence shown here is derived from an EMBL/GenBank/DDBJ whole genome shotgun (WGS) entry which is preliminary data.</text>
</comment>
<dbReference type="PROSITE" id="PS50011">
    <property type="entry name" value="PROTEIN_KINASE_DOM"/>
    <property type="match status" value="1"/>
</dbReference>
<evidence type="ECO:0000256" key="4">
    <source>
        <dbReference type="ARBA" id="ARBA00022777"/>
    </source>
</evidence>